<feature type="region of interest" description="Disordered" evidence="1">
    <location>
        <begin position="1"/>
        <end position="20"/>
    </location>
</feature>
<feature type="compositionally biased region" description="Basic residues" evidence="1">
    <location>
        <begin position="1"/>
        <end position="13"/>
    </location>
</feature>
<sequence>MVQRVARRGKHKGSSFYGCSKYPRCTGIRQTLPTSIGQDSHQPSA</sequence>
<evidence type="ECO:0000256" key="1">
    <source>
        <dbReference type="SAM" id="MobiDB-lite"/>
    </source>
</evidence>
<accession>A0ABR7ZB09</accession>
<gene>
    <name evidence="2" type="ORF">HAQ05_27845</name>
</gene>
<protein>
    <recommendedName>
        <fullName evidence="4">DNA topoisomerase type IA zn finger domain-containing protein</fullName>
    </recommendedName>
</protein>
<dbReference type="Gene3D" id="3.30.65.10">
    <property type="entry name" value="Bacterial Topoisomerase I, domain 1"/>
    <property type="match status" value="1"/>
</dbReference>
<reference evidence="2 3" key="1">
    <citation type="journal article" date="2020" name="Insects">
        <title>Bacteria Belonging to Pseudomonas typographi sp. nov. from the Bark Beetle Ips typographus Have Genomic Potential to Aid in the Host Ecology.</title>
        <authorList>
            <person name="Peral-Aranega E."/>
            <person name="Saati-Santamaria Z."/>
            <person name="Kolarik M."/>
            <person name="Rivas R."/>
            <person name="Garcia-Fraile P."/>
        </authorList>
    </citation>
    <scope>NUCLEOTIDE SEQUENCE [LARGE SCALE GENOMIC DNA]</scope>
    <source>
        <strain evidence="2 3">CA3A</strain>
    </source>
</reference>
<dbReference type="EMBL" id="JAAOCA010000096">
    <property type="protein sequence ID" value="MBD1602484.1"/>
    <property type="molecule type" value="Genomic_DNA"/>
</dbReference>
<evidence type="ECO:0000313" key="2">
    <source>
        <dbReference type="EMBL" id="MBD1602484.1"/>
    </source>
</evidence>
<evidence type="ECO:0000313" key="3">
    <source>
        <dbReference type="Proteomes" id="UP000805841"/>
    </source>
</evidence>
<name>A0ABR7ZB09_9PSED</name>
<organism evidence="2 3">
    <name type="scientific">Pseudomonas typographi</name>
    <dbReference type="NCBI Taxonomy" id="2715964"/>
    <lineage>
        <taxon>Bacteria</taxon>
        <taxon>Pseudomonadati</taxon>
        <taxon>Pseudomonadota</taxon>
        <taxon>Gammaproteobacteria</taxon>
        <taxon>Pseudomonadales</taxon>
        <taxon>Pseudomonadaceae</taxon>
        <taxon>Pseudomonas</taxon>
    </lineage>
</organism>
<keyword evidence="3" id="KW-1185">Reference proteome</keyword>
<dbReference type="Proteomes" id="UP000805841">
    <property type="component" value="Unassembled WGS sequence"/>
</dbReference>
<proteinExistence type="predicted"/>
<evidence type="ECO:0008006" key="4">
    <source>
        <dbReference type="Google" id="ProtNLM"/>
    </source>
</evidence>
<comment type="caution">
    <text evidence="2">The sequence shown here is derived from an EMBL/GenBank/DDBJ whole genome shotgun (WGS) entry which is preliminary data.</text>
</comment>